<gene>
    <name evidence="3" type="ORF">IW245_005948</name>
</gene>
<dbReference type="PANTHER" id="PTHR30466">
    <property type="entry name" value="FLAVIN REDUCTASE"/>
    <property type="match status" value="1"/>
</dbReference>
<dbReference type="RefSeq" id="WP_197006373.1">
    <property type="nucleotide sequence ID" value="NZ_BONS01000006.1"/>
</dbReference>
<organism evidence="3 4">
    <name type="scientific">Longispora fulva</name>
    <dbReference type="NCBI Taxonomy" id="619741"/>
    <lineage>
        <taxon>Bacteria</taxon>
        <taxon>Bacillati</taxon>
        <taxon>Actinomycetota</taxon>
        <taxon>Actinomycetes</taxon>
        <taxon>Micromonosporales</taxon>
        <taxon>Micromonosporaceae</taxon>
        <taxon>Longispora</taxon>
    </lineage>
</organism>
<dbReference type="SMART" id="SM00903">
    <property type="entry name" value="Flavin_Reduct"/>
    <property type="match status" value="1"/>
</dbReference>
<dbReference type="PANTHER" id="PTHR30466:SF1">
    <property type="entry name" value="FMN REDUCTASE (NADH) RUTF"/>
    <property type="match status" value="1"/>
</dbReference>
<dbReference type="GO" id="GO:0042602">
    <property type="term" value="F:riboflavin reductase (NADPH) activity"/>
    <property type="evidence" value="ECO:0007669"/>
    <property type="project" value="TreeGrafter"/>
</dbReference>
<dbReference type="InterPro" id="IPR012349">
    <property type="entry name" value="Split_barrel_FMN-bd"/>
</dbReference>
<dbReference type="InterPro" id="IPR050268">
    <property type="entry name" value="NADH-dep_flavin_reductase"/>
</dbReference>
<dbReference type="EMBL" id="JADOUF010000001">
    <property type="protein sequence ID" value="MBG6139754.1"/>
    <property type="molecule type" value="Genomic_DNA"/>
</dbReference>
<keyword evidence="4" id="KW-1185">Reference proteome</keyword>
<accession>A0A8J7GW45</accession>
<name>A0A8J7GW45_9ACTN</name>
<evidence type="ECO:0000259" key="2">
    <source>
        <dbReference type="SMART" id="SM00903"/>
    </source>
</evidence>
<dbReference type="AlphaFoldDB" id="A0A8J7GW45"/>
<dbReference type="Pfam" id="PF01613">
    <property type="entry name" value="Flavin_Reduct"/>
    <property type="match status" value="1"/>
</dbReference>
<feature type="domain" description="Flavin reductase like" evidence="2">
    <location>
        <begin position="24"/>
        <end position="168"/>
    </location>
</feature>
<proteinExistence type="predicted"/>
<dbReference type="InterPro" id="IPR002563">
    <property type="entry name" value="Flavin_Rdtase-like_dom"/>
</dbReference>
<evidence type="ECO:0000313" key="4">
    <source>
        <dbReference type="Proteomes" id="UP000622552"/>
    </source>
</evidence>
<dbReference type="SUPFAM" id="SSF50475">
    <property type="entry name" value="FMN-binding split barrel"/>
    <property type="match status" value="1"/>
</dbReference>
<keyword evidence="1" id="KW-0560">Oxidoreductase</keyword>
<evidence type="ECO:0000256" key="1">
    <source>
        <dbReference type="ARBA" id="ARBA00023002"/>
    </source>
</evidence>
<dbReference type="Proteomes" id="UP000622552">
    <property type="component" value="Unassembled WGS sequence"/>
</dbReference>
<comment type="caution">
    <text evidence="3">The sequence shown here is derived from an EMBL/GenBank/DDBJ whole genome shotgun (WGS) entry which is preliminary data.</text>
</comment>
<reference evidence="3" key="1">
    <citation type="submission" date="2020-11" db="EMBL/GenBank/DDBJ databases">
        <title>Sequencing the genomes of 1000 actinobacteria strains.</title>
        <authorList>
            <person name="Klenk H.-P."/>
        </authorList>
    </citation>
    <scope>NUCLEOTIDE SEQUENCE</scope>
    <source>
        <strain evidence="3">DSM 45356</strain>
    </source>
</reference>
<dbReference type="GO" id="GO:0010181">
    <property type="term" value="F:FMN binding"/>
    <property type="evidence" value="ECO:0007669"/>
    <property type="project" value="InterPro"/>
</dbReference>
<sequence length="171" mass="18379">MSGIHVEHPFATPEGERGPVRRLRGRFGQTVTLWTAGVGAGRAGLPVASTMVADGEPGRILGLLDPESDVYDALTATGRFAVHVLAPGQERVSDEFAGLVPVPGGAFRNHGWQETEWGPVLAEATTWAGCRLTDTRPCGYGHLVEATIEFVELGDSEPLVYHRGRYTRITS</sequence>
<protein>
    <submittedName>
        <fullName evidence="3">Flavin reductase (DIM6/NTAB) family NADH-FMN oxidoreductase RutF</fullName>
    </submittedName>
</protein>
<evidence type="ECO:0000313" key="3">
    <source>
        <dbReference type="EMBL" id="MBG6139754.1"/>
    </source>
</evidence>
<dbReference type="Gene3D" id="2.30.110.10">
    <property type="entry name" value="Electron Transport, Fmn-binding Protein, Chain A"/>
    <property type="match status" value="1"/>
</dbReference>